<dbReference type="Pfam" id="PF01323">
    <property type="entry name" value="DSBA"/>
    <property type="match status" value="1"/>
</dbReference>
<dbReference type="SUPFAM" id="SSF52833">
    <property type="entry name" value="Thioredoxin-like"/>
    <property type="match status" value="1"/>
</dbReference>
<evidence type="ECO:0000259" key="1">
    <source>
        <dbReference type="Pfam" id="PF01323"/>
    </source>
</evidence>
<gene>
    <name evidence="2" type="ORF">JJB74_14410</name>
</gene>
<accession>A0A934SSJ7</accession>
<proteinExistence type="predicted"/>
<dbReference type="GO" id="GO:0016491">
    <property type="term" value="F:oxidoreductase activity"/>
    <property type="evidence" value="ECO:0007669"/>
    <property type="project" value="InterPro"/>
</dbReference>
<dbReference type="InterPro" id="IPR001853">
    <property type="entry name" value="DSBA-like_thioredoxin_dom"/>
</dbReference>
<evidence type="ECO:0000313" key="2">
    <source>
        <dbReference type="EMBL" id="MBK4735810.1"/>
    </source>
</evidence>
<comment type="caution">
    <text evidence="2">The sequence shown here is derived from an EMBL/GenBank/DDBJ whole genome shotgun (WGS) entry which is preliminary data.</text>
</comment>
<dbReference type="PANTHER" id="PTHR13887:SF41">
    <property type="entry name" value="THIOREDOXIN SUPERFAMILY PROTEIN"/>
    <property type="match status" value="1"/>
</dbReference>
<keyword evidence="3" id="KW-1185">Reference proteome</keyword>
<dbReference type="Gene3D" id="3.40.30.10">
    <property type="entry name" value="Glutaredoxin"/>
    <property type="match status" value="1"/>
</dbReference>
<dbReference type="InterPro" id="IPR036249">
    <property type="entry name" value="Thioredoxin-like_sf"/>
</dbReference>
<dbReference type="CDD" id="cd03024">
    <property type="entry name" value="DsbA_FrnE"/>
    <property type="match status" value="1"/>
</dbReference>
<reference evidence="2" key="1">
    <citation type="submission" date="2021-01" db="EMBL/GenBank/DDBJ databases">
        <title>Genome sequence of strain Noviherbaspirillum sp. DKR-6.</title>
        <authorList>
            <person name="Chaudhary D.K."/>
        </authorList>
    </citation>
    <scope>NUCLEOTIDE SEQUENCE</scope>
    <source>
        <strain evidence="2">DKR-6</strain>
    </source>
</reference>
<name>A0A934SSJ7_9BURK</name>
<feature type="domain" description="DSBA-like thioredoxin" evidence="1">
    <location>
        <begin position="9"/>
        <end position="200"/>
    </location>
</feature>
<dbReference type="EMBL" id="JAEPBG010000005">
    <property type="protein sequence ID" value="MBK4735810.1"/>
    <property type="molecule type" value="Genomic_DNA"/>
</dbReference>
<dbReference type="AlphaFoldDB" id="A0A934SSJ7"/>
<organism evidence="2 3">
    <name type="scientific">Noviherbaspirillum pedocola</name>
    <dbReference type="NCBI Taxonomy" id="2801341"/>
    <lineage>
        <taxon>Bacteria</taxon>
        <taxon>Pseudomonadati</taxon>
        <taxon>Pseudomonadota</taxon>
        <taxon>Betaproteobacteria</taxon>
        <taxon>Burkholderiales</taxon>
        <taxon>Oxalobacteraceae</taxon>
        <taxon>Noviherbaspirillum</taxon>
    </lineage>
</organism>
<dbReference type="PANTHER" id="PTHR13887">
    <property type="entry name" value="GLUTATHIONE S-TRANSFERASE KAPPA"/>
    <property type="match status" value="1"/>
</dbReference>
<dbReference type="RefSeq" id="WP_200592599.1">
    <property type="nucleotide sequence ID" value="NZ_JAEPBG010000005.1"/>
</dbReference>
<protein>
    <submittedName>
        <fullName evidence="2">DsbA family oxidoreductase</fullName>
    </submittedName>
</protein>
<evidence type="ECO:0000313" key="3">
    <source>
        <dbReference type="Proteomes" id="UP000622890"/>
    </source>
</evidence>
<dbReference type="Proteomes" id="UP000622890">
    <property type="component" value="Unassembled WGS sequence"/>
</dbReference>
<sequence>MSEDKRILLDIWSDYVCPFCYLELPEITRLQQEFGAQLSVTWHAFELRPDPVPTLDPDGEYLHNTWNRSVYPMAAQRNMRLRLPPVQPRSRKAFEVACHAREQGRFDAMHAALFRGFFEEGRDIGDIETLLMLAESAGLEPNALREALEQDRYTQEVIEDEMHATALGISGVPLGLVRLQGQPLAASIPLQGAVPYEALLQTVRHVASL</sequence>